<protein>
    <submittedName>
        <fullName evidence="1">Uncharacterized protein</fullName>
    </submittedName>
</protein>
<sequence>MTDNNATEIQLVLQEEVVDVDDQTMTKISAKSSYIKFKCLNAISFCRESVLVRGKSETVQITDESFADDPTEVDEMDMSKINDDMVKKLLMCDKNGQKIDGSKAEGQNILINLRLPDSLPKTPEELEEADLLREIAKRPLESFKNMKDVPDAIAKIYYKDISRRWQESEARIKETEDLLSNVKYDDRSLEEDRLEILGELLDKATQSFEIFEEHENRKVPYGHRVVLEARLLTVFNNAINLIYKIIDEFDKLKGDQVGVNDERDQLRYEIRYCDAVYTEVHERFLKSYLEMEW</sequence>
<organism evidence="1">
    <name type="scientific">Wuchereria bancrofti</name>
    <dbReference type="NCBI Taxonomy" id="6293"/>
    <lineage>
        <taxon>Eukaryota</taxon>
        <taxon>Metazoa</taxon>
        <taxon>Ecdysozoa</taxon>
        <taxon>Nematoda</taxon>
        <taxon>Chromadorea</taxon>
        <taxon>Rhabditida</taxon>
        <taxon>Spirurina</taxon>
        <taxon>Spiruromorpha</taxon>
        <taxon>Filarioidea</taxon>
        <taxon>Onchocercidae</taxon>
        <taxon>Wuchereria</taxon>
    </lineage>
</organism>
<reference evidence="1" key="1">
    <citation type="submission" date="2016-11" db="UniProtKB">
        <authorList>
            <consortium name="WormBaseParasite"/>
        </authorList>
    </citation>
    <scope>IDENTIFICATION</scope>
    <source>
        <strain evidence="1">pt0022</strain>
    </source>
</reference>
<accession>A0A1I8ENR1</accession>
<proteinExistence type="predicted"/>
<name>A0A1I8ENR1_WUCBA</name>
<evidence type="ECO:0000313" key="1">
    <source>
        <dbReference type="WBParaSite" id="maker-PairedContig_357-snap-gene-0.19-mRNA-1"/>
    </source>
</evidence>
<dbReference type="WBParaSite" id="maker-PairedContig_357-snap-gene-0.19-mRNA-1">
    <property type="protein sequence ID" value="maker-PairedContig_357-snap-gene-0.19-mRNA-1"/>
    <property type="gene ID" value="maker-PairedContig_357-snap-gene-0.19"/>
</dbReference>
<dbReference type="AlphaFoldDB" id="A0A1I8ENR1"/>